<evidence type="ECO:0000313" key="5">
    <source>
        <dbReference type="Proteomes" id="UP001324115"/>
    </source>
</evidence>
<reference evidence="4 5" key="1">
    <citation type="journal article" date="2023" name="G3 (Bethesda)">
        <title>A haplotype-resolved chromosome-scale genome for Quercus rubra L. provides insights into the genetics of adaptive traits for red oak species.</title>
        <authorList>
            <person name="Kapoor B."/>
            <person name="Jenkins J."/>
            <person name="Schmutz J."/>
            <person name="Zhebentyayeva T."/>
            <person name="Kuelheim C."/>
            <person name="Coggeshall M."/>
            <person name="Heim C."/>
            <person name="Lasky J.R."/>
            <person name="Leites L."/>
            <person name="Islam-Faridi N."/>
            <person name="Romero-Severson J."/>
            <person name="DeLeo V.L."/>
            <person name="Lucas S.M."/>
            <person name="Lazic D."/>
            <person name="Gailing O."/>
            <person name="Carlson J."/>
            <person name="Staton M."/>
        </authorList>
    </citation>
    <scope>NUCLEOTIDE SEQUENCE [LARGE SCALE GENOMIC DNA]</scope>
    <source>
        <strain evidence="4">Pseudo-F2</strain>
    </source>
</reference>
<dbReference type="PANTHER" id="PTHR48049">
    <property type="entry name" value="GLYCOSYLTRANSFERASE"/>
    <property type="match status" value="1"/>
</dbReference>
<accession>A0AAN7E4A2</accession>
<dbReference type="GO" id="GO:0035251">
    <property type="term" value="F:UDP-glucosyltransferase activity"/>
    <property type="evidence" value="ECO:0007669"/>
    <property type="project" value="InterPro"/>
</dbReference>
<evidence type="ECO:0008006" key="6">
    <source>
        <dbReference type="Google" id="ProtNLM"/>
    </source>
</evidence>
<name>A0AAN7E4A2_QUERU</name>
<sequence length="458" mass="51475">MSNSRSTKLHVAMFPWFAFGHITPYLHLSKKLTERGHRVSFLLPKGAQAKVEHLILYPNLIHFYPLLVPSVDGLPPGAETASDVPFPLLGHLGVAFDQTQDQVQTILRSLKPDFIFFNFSPWMPALAHQIGSKAICYSIVTPARPALTFPTKEKPEDMTVEDFMQPPPGYPTSCVRTKSNGYEIAQLKVFAKALGTEMSLYVRITYGLIWSDALAYRTYHEFEGPYCDYLRQHYNKPVLLTGPVLPEAPATKLDEKWTNWLCNFKQGTVVYCAFGSQNKLQKDQFQELLLGFELCGQPFLVALSTPDGCVTIEEAFPEGFEERVKGRGWVYGGWVPQTLILEHPSIGCSVTHCGYGSMWESLLSDCQIACVPFLGDQIVGARLMVEELKVAVEVEREDNGWISKESLSKAIISVMDEDSEIAGLVKYNHAKLKEELTSEGMQERYLDTFIQNLQGLMD</sequence>
<keyword evidence="3" id="KW-0808">Transferase</keyword>
<dbReference type="FunFam" id="3.40.50.2000:FF:000087">
    <property type="entry name" value="Glycosyltransferase"/>
    <property type="match status" value="1"/>
</dbReference>
<dbReference type="PANTHER" id="PTHR48049:SF52">
    <property type="entry name" value="ANTHOCYANIDIN 3-O-GLUCOSIDE 2''-O-GLUCOSYLTRANSFERASE-LIKE"/>
    <property type="match status" value="1"/>
</dbReference>
<dbReference type="Gene3D" id="3.40.50.2000">
    <property type="entry name" value="Glycogen Phosphorylase B"/>
    <property type="match status" value="2"/>
</dbReference>
<dbReference type="AlphaFoldDB" id="A0AAN7E4A2"/>
<gene>
    <name evidence="4" type="ORF">RGQ29_005458</name>
</gene>
<dbReference type="InterPro" id="IPR002213">
    <property type="entry name" value="UDP_glucos_trans"/>
</dbReference>
<dbReference type="EMBL" id="JAXUIC010000011">
    <property type="protein sequence ID" value="KAK4562980.1"/>
    <property type="molecule type" value="Genomic_DNA"/>
</dbReference>
<proteinExistence type="inferred from homology"/>
<dbReference type="Pfam" id="PF00201">
    <property type="entry name" value="UDPGT"/>
    <property type="match status" value="1"/>
</dbReference>
<comment type="similarity">
    <text evidence="1">Belongs to the UDP-glycosyltransferase family.</text>
</comment>
<evidence type="ECO:0000256" key="2">
    <source>
        <dbReference type="ARBA" id="ARBA00022676"/>
    </source>
</evidence>
<keyword evidence="2" id="KW-0328">Glycosyltransferase</keyword>
<protein>
    <recommendedName>
        <fullName evidence="6">Glycosyltransferase</fullName>
    </recommendedName>
</protein>
<dbReference type="SUPFAM" id="SSF53756">
    <property type="entry name" value="UDP-Glycosyltransferase/glycogen phosphorylase"/>
    <property type="match status" value="1"/>
</dbReference>
<evidence type="ECO:0000256" key="1">
    <source>
        <dbReference type="ARBA" id="ARBA00009995"/>
    </source>
</evidence>
<comment type="caution">
    <text evidence="4">The sequence shown here is derived from an EMBL/GenBank/DDBJ whole genome shotgun (WGS) entry which is preliminary data.</text>
</comment>
<dbReference type="CDD" id="cd03784">
    <property type="entry name" value="GT1_Gtf-like"/>
    <property type="match status" value="1"/>
</dbReference>
<evidence type="ECO:0000256" key="3">
    <source>
        <dbReference type="ARBA" id="ARBA00022679"/>
    </source>
</evidence>
<evidence type="ECO:0000313" key="4">
    <source>
        <dbReference type="EMBL" id="KAK4562980.1"/>
    </source>
</evidence>
<keyword evidence="5" id="KW-1185">Reference proteome</keyword>
<dbReference type="Proteomes" id="UP001324115">
    <property type="component" value="Unassembled WGS sequence"/>
</dbReference>
<dbReference type="FunFam" id="3.40.50.2000:FF:000037">
    <property type="entry name" value="Glycosyltransferase"/>
    <property type="match status" value="1"/>
</dbReference>
<organism evidence="4 5">
    <name type="scientific">Quercus rubra</name>
    <name type="common">Northern red oak</name>
    <name type="synonym">Quercus borealis</name>
    <dbReference type="NCBI Taxonomy" id="3512"/>
    <lineage>
        <taxon>Eukaryota</taxon>
        <taxon>Viridiplantae</taxon>
        <taxon>Streptophyta</taxon>
        <taxon>Embryophyta</taxon>
        <taxon>Tracheophyta</taxon>
        <taxon>Spermatophyta</taxon>
        <taxon>Magnoliopsida</taxon>
        <taxon>eudicotyledons</taxon>
        <taxon>Gunneridae</taxon>
        <taxon>Pentapetalae</taxon>
        <taxon>rosids</taxon>
        <taxon>fabids</taxon>
        <taxon>Fagales</taxon>
        <taxon>Fagaceae</taxon>
        <taxon>Quercus</taxon>
    </lineage>
</organism>
<dbReference type="InterPro" id="IPR050481">
    <property type="entry name" value="UDP-glycosyltransf_plant"/>
</dbReference>